<protein>
    <submittedName>
        <fullName evidence="1">Uncharacterized protein</fullName>
    </submittedName>
</protein>
<proteinExistence type="predicted"/>
<comment type="caution">
    <text evidence="1">The sequence shown here is derived from an EMBL/GenBank/DDBJ whole genome shotgun (WGS) entry which is preliminary data.</text>
</comment>
<reference evidence="1" key="1">
    <citation type="submission" date="2021-03" db="EMBL/GenBank/DDBJ databases">
        <authorList>
            <person name="Tran Van P."/>
        </authorList>
    </citation>
    <scope>NUCLEOTIDE SEQUENCE</scope>
</reference>
<accession>A0ABN7PMD8</accession>
<organism evidence="1 2">
    <name type="scientific">Timema podura</name>
    <name type="common">Walking stick</name>
    <dbReference type="NCBI Taxonomy" id="61482"/>
    <lineage>
        <taxon>Eukaryota</taxon>
        <taxon>Metazoa</taxon>
        <taxon>Ecdysozoa</taxon>
        <taxon>Arthropoda</taxon>
        <taxon>Hexapoda</taxon>
        <taxon>Insecta</taxon>
        <taxon>Pterygota</taxon>
        <taxon>Neoptera</taxon>
        <taxon>Polyneoptera</taxon>
        <taxon>Phasmatodea</taxon>
        <taxon>Timematodea</taxon>
        <taxon>Timematoidea</taxon>
        <taxon>Timematidae</taxon>
        <taxon>Timema</taxon>
    </lineage>
</organism>
<name>A0ABN7PMD8_TIMPD</name>
<dbReference type="Proteomes" id="UP001153148">
    <property type="component" value="Unassembled WGS sequence"/>
</dbReference>
<sequence>RLKLEEAQSHWKRIIAEAFKRDMNALRSQHHSFKAFRHINLYPYLRVLDTQQYIDIVMQGKGPQKRPRKIQDDWIAEIRKLAEGSETFSPSLRQLYRDLGSQVQSRYFL</sequence>
<keyword evidence="2" id="KW-1185">Reference proteome</keyword>
<dbReference type="EMBL" id="CAJPIN010067344">
    <property type="protein sequence ID" value="CAG2067342.1"/>
    <property type="molecule type" value="Genomic_DNA"/>
</dbReference>
<gene>
    <name evidence="1" type="ORF">TPAB3V08_LOCUS14285</name>
</gene>
<evidence type="ECO:0000313" key="2">
    <source>
        <dbReference type="Proteomes" id="UP001153148"/>
    </source>
</evidence>
<feature type="non-terminal residue" evidence="1">
    <location>
        <position position="1"/>
    </location>
</feature>
<evidence type="ECO:0000313" key="1">
    <source>
        <dbReference type="EMBL" id="CAG2067342.1"/>
    </source>
</evidence>
<feature type="non-terminal residue" evidence="1">
    <location>
        <position position="109"/>
    </location>
</feature>